<comment type="caution">
    <text evidence="2">The sequence shown here is derived from an EMBL/GenBank/DDBJ whole genome shotgun (WGS) entry which is preliminary data.</text>
</comment>
<sequence>MQFMFKGIIQKGIEKFGNLFLVLLLIIVGISVVRSISNYREASRQIKSEEKKLDSIAKENQNLREELEKVHSVGFIEKQLRDTLGLAKDGEIVLILPDEEVVKKFAPEYDEEEETLPDPNWKKWLKMFL</sequence>
<evidence type="ECO:0000256" key="1">
    <source>
        <dbReference type="SAM" id="Coils"/>
    </source>
</evidence>
<protein>
    <recommendedName>
        <fullName evidence="4">Septum formation initiator</fullName>
    </recommendedName>
</protein>
<evidence type="ECO:0000313" key="2">
    <source>
        <dbReference type="EMBL" id="KKQ84446.1"/>
    </source>
</evidence>
<gene>
    <name evidence="2" type="ORF">UT08_C0018G0052</name>
</gene>
<organism evidence="2 3">
    <name type="scientific">Candidatus Woesebacteria bacterium GW2011_GWB1_38_8</name>
    <dbReference type="NCBI Taxonomy" id="1618570"/>
    <lineage>
        <taxon>Bacteria</taxon>
        <taxon>Candidatus Woeseibacteriota</taxon>
    </lineage>
</organism>
<proteinExistence type="predicted"/>
<dbReference type="Pfam" id="PF04977">
    <property type="entry name" value="DivIC"/>
    <property type="match status" value="1"/>
</dbReference>
<accession>A0A0G0P547</accession>
<dbReference type="EMBL" id="LBVL01000018">
    <property type="protein sequence ID" value="KKQ84446.1"/>
    <property type="molecule type" value="Genomic_DNA"/>
</dbReference>
<dbReference type="AlphaFoldDB" id="A0A0G0P547"/>
<evidence type="ECO:0008006" key="4">
    <source>
        <dbReference type="Google" id="ProtNLM"/>
    </source>
</evidence>
<name>A0A0G0P547_9BACT</name>
<dbReference type="STRING" id="1618570.UT08_C0018G0052"/>
<dbReference type="InterPro" id="IPR007060">
    <property type="entry name" value="FtsL/DivIC"/>
</dbReference>
<feature type="coiled-coil region" evidence="1">
    <location>
        <begin position="39"/>
        <end position="73"/>
    </location>
</feature>
<dbReference type="Proteomes" id="UP000034081">
    <property type="component" value="Unassembled WGS sequence"/>
</dbReference>
<reference evidence="2 3" key="1">
    <citation type="journal article" date="2015" name="Nature">
        <title>rRNA introns, odd ribosomes, and small enigmatic genomes across a large radiation of phyla.</title>
        <authorList>
            <person name="Brown C.T."/>
            <person name="Hug L.A."/>
            <person name="Thomas B.C."/>
            <person name="Sharon I."/>
            <person name="Castelle C.J."/>
            <person name="Singh A."/>
            <person name="Wilkins M.J."/>
            <person name="Williams K.H."/>
            <person name="Banfield J.F."/>
        </authorList>
    </citation>
    <scope>NUCLEOTIDE SEQUENCE [LARGE SCALE GENOMIC DNA]</scope>
</reference>
<keyword evidence="1" id="KW-0175">Coiled coil</keyword>
<evidence type="ECO:0000313" key="3">
    <source>
        <dbReference type="Proteomes" id="UP000034081"/>
    </source>
</evidence>